<dbReference type="PANTHER" id="PTHR43013:SF1">
    <property type="entry name" value="GLUTAMYL-TRNA REDUCTASE"/>
    <property type="match status" value="1"/>
</dbReference>
<comment type="catalytic activity">
    <reaction evidence="7">
        <text>(S)-4-amino-5-oxopentanoate + tRNA(Glu) + NADP(+) = L-glutamyl-tRNA(Glu) + NADPH + H(+)</text>
        <dbReference type="Rhea" id="RHEA:12344"/>
        <dbReference type="Rhea" id="RHEA-COMP:9663"/>
        <dbReference type="Rhea" id="RHEA-COMP:9680"/>
        <dbReference type="ChEBI" id="CHEBI:15378"/>
        <dbReference type="ChEBI" id="CHEBI:57501"/>
        <dbReference type="ChEBI" id="CHEBI:57783"/>
        <dbReference type="ChEBI" id="CHEBI:58349"/>
        <dbReference type="ChEBI" id="CHEBI:78442"/>
        <dbReference type="ChEBI" id="CHEBI:78520"/>
        <dbReference type="EC" id="1.2.1.70"/>
    </reaction>
</comment>
<dbReference type="InterPro" id="IPR006151">
    <property type="entry name" value="Shikm_DH/Glu-tRNA_Rdtase"/>
</dbReference>
<evidence type="ECO:0000259" key="9">
    <source>
        <dbReference type="Pfam" id="PF05201"/>
    </source>
</evidence>
<dbReference type="PIRSF" id="PIRSF000445">
    <property type="entry name" value="4pyrrol_synth_GluRdtase"/>
    <property type="match status" value="1"/>
</dbReference>
<dbReference type="EMBL" id="UOGJ01000090">
    <property type="protein sequence ID" value="VAX36275.1"/>
    <property type="molecule type" value="Genomic_DNA"/>
</dbReference>
<organism evidence="10">
    <name type="scientific">hydrothermal vent metagenome</name>
    <dbReference type="NCBI Taxonomy" id="652676"/>
    <lineage>
        <taxon>unclassified sequences</taxon>
        <taxon>metagenomes</taxon>
        <taxon>ecological metagenomes</taxon>
    </lineage>
</organism>
<dbReference type="GO" id="GO:0019353">
    <property type="term" value="P:protoporphyrinogen IX biosynthetic process from glutamate"/>
    <property type="evidence" value="ECO:0007669"/>
    <property type="project" value="TreeGrafter"/>
</dbReference>
<proteinExistence type="inferred from homology"/>
<dbReference type="Gene3D" id="3.30.460.30">
    <property type="entry name" value="Glutamyl-tRNA reductase, N-terminal domain"/>
    <property type="match status" value="1"/>
</dbReference>
<evidence type="ECO:0000256" key="4">
    <source>
        <dbReference type="ARBA" id="ARBA00022857"/>
    </source>
</evidence>
<sequence length="346" mass="38777">MNIIIFGISHKNTPIEVRERFSLTSTQQDLLLSELKNNPAIIEAFVFSTCNRVEVYAHVLDEGMDILPIIRVIFLIKNISFTQDLEQYFYRHNGKEAIKHLFKVATGLDSMVLGERQILGQVKAAFERAQKFAMFGKGFNILSNLAIRSGKKSQNETQISAGGSSVSWAAITKAEQVLGSLQDKSILIIGAGKMSDLAAAQIKNKGFKKLFLMNRTQSKAAPLVEKYGGEVAAFCDIKEVLTEVDICICSVSAPHYILEKDTVIKVMALRKNRKILFIDISMPRNINPNVSELTNVDLYAIDDLNEVVDANMQIRQQAIVEVEQIVEDKVKEYYRKLNNKSSLILS</sequence>
<feature type="domain" description="Quinate/shikimate 5-dehydrogenase/glutamyl-tRNA reductase" evidence="8">
    <location>
        <begin position="173"/>
        <end position="307"/>
    </location>
</feature>
<evidence type="ECO:0000256" key="6">
    <source>
        <dbReference type="ARBA" id="ARBA00023244"/>
    </source>
</evidence>
<keyword evidence="5 10" id="KW-0560">Oxidoreductase</keyword>
<dbReference type="HAMAP" id="MF_00087">
    <property type="entry name" value="Glu_tRNA_reductase"/>
    <property type="match status" value="1"/>
</dbReference>
<dbReference type="FunFam" id="3.40.50.720:FF:000031">
    <property type="entry name" value="Glutamyl-tRNA reductase"/>
    <property type="match status" value="1"/>
</dbReference>
<name>A0A3B1DW12_9ZZZZ</name>
<comment type="similarity">
    <text evidence="2">Belongs to the glutamyl-tRNA reductase family.</text>
</comment>
<protein>
    <recommendedName>
        <fullName evidence="3">glutamyl-tRNA reductase</fullName>
        <ecNumber evidence="3">1.2.1.70</ecNumber>
    </recommendedName>
</protein>
<evidence type="ECO:0000256" key="7">
    <source>
        <dbReference type="ARBA" id="ARBA00047464"/>
    </source>
</evidence>
<dbReference type="GO" id="GO:0050661">
    <property type="term" value="F:NADP binding"/>
    <property type="evidence" value="ECO:0007669"/>
    <property type="project" value="InterPro"/>
</dbReference>
<evidence type="ECO:0000256" key="2">
    <source>
        <dbReference type="ARBA" id="ARBA00005916"/>
    </source>
</evidence>
<evidence type="ECO:0000259" key="8">
    <source>
        <dbReference type="Pfam" id="PF01488"/>
    </source>
</evidence>
<dbReference type="SUPFAM" id="SSF69742">
    <property type="entry name" value="Glutamyl tRNA-reductase catalytic, N-terminal domain"/>
    <property type="match status" value="1"/>
</dbReference>
<feature type="domain" description="Glutamyl-tRNA reductase N-terminal" evidence="9">
    <location>
        <begin position="7"/>
        <end position="157"/>
    </location>
</feature>
<dbReference type="Gene3D" id="3.40.50.720">
    <property type="entry name" value="NAD(P)-binding Rossmann-like Domain"/>
    <property type="match status" value="1"/>
</dbReference>
<comment type="pathway">
    <text evidence="1">Porphyrin-containing compound metabolism; protoporphyrin-IX biosynthesis; 5-aminolevulinate from L-glutamyl-tRNA(Glu): step 1/2.</text>
</comment>
<dbReference type="InterPro" id="IPR018214">
    <property type="entry name" value="GluRdtase_CS"/>
</dbReference>
<evidence type="ECO:0000256" key="1">
    <source>
        <dbReference type="ARBA" id="ARBA00005059"/>
    </source>
</evidence>
<dbReference type="GO" id="GO:0008883">
    <property type="term" value="F:glutamyl-tRNA reductase activity"/>
    <property type="evidence" value="ECO:0007669"/>
    <property type="project" value="UniProtKB-EC"/>
</dbReference>
<evidence type="ECO:0000313" key="10">
    <source>
        <dbReference type="EMBL" id="VAX36275.1"/>
    </source>
</evidence>
<dbReference type="SUPFAM" id="SSF51735">
    <property type="entry name" value="NAD(P)-binding Rossmann-fold domains"/>
    <property type="match status" value="1"/>
</dbReference>
<accession>A0A3B1DW12</accession>
<dbReference type="InterPro" id="IPR000343">
    <property type="entry name" value="4pyrrol_synth_GluRdtase"/>
</dbReference>
<dbReference type="InterPro" id="IPR015895">
    <property type="entry name" value="4pyrrol_synth_GluRdtase_N"/>
</dbReference>
<dbReference type="FunFam" id="3.30.460.30:FF:000001">
    <property type="entry name" value="Glutamyl-tRNA reductase"/>
    <property type="match status" value="1"/>
</dbReference>
<dbReference type="PANTHER" id="PTHR43013">
    <property type="entry name" value="GLUTAMYL-TRNA REDUCTASE"/>
    <property type="match status" value="1"/>
</dbReference>
<dbReference type="Pfam" id="PF05201">
    <property type="entry name" value="GlutR_N"/>
    <property type="match status" value="1"/>
</dbReference>
<dbReference type="InterPro" id="IPR036291">
    <property type="entry name" value="NAD(P)-bd_dom_sf"/>
</dbReference>
<dbReference type="InterPro" id="IPR036343">
    <property type="entry name" value="GluRdtase_N_sf"/>
</dbReference>
<keyword evidence="6" id="KW-0627">Porphyrin biosynthesis</keyword>
<evidence type="ECO:0000256" key="3">
    <source>
        <dbReference type="ARBA" id="ARBA00012970"/>
    </source>
</evidence>
<dbReference type="AlphaFoldDB" id="A0A3B1DW12"/>
<dbReference type="EC" id="1.2.1.70" evidence="3"/>
<dbReference type="NCBIfam" id="TIGR01035">
    <property type="entry name" value="hemA"/>
    <property type="match status" value="1"/>
</dbReference>
<evidence type="ECO:0000256" key="5">
    <source>
        <dbReference type="ARBA" id="ARBA00023002"/>
    </source>
</evidence>
<keyword evidence="4" id="KW-0521">NADP</keyword>
<dbReference type="Pfam" id="PF01488">
    <property type="entry name" value="Shikimate_DH"/>
    <property type="match status" value="1"/>
</dbReference>
<dbReference type="CDD" id="cd05213">
    <property type="entry name" value="NAD_bind_Glutamyl_tRNA_reduct"/>
    <property type="match status" value="1"/>
</dbReference>
<dbReference type="PROSITE" id="PS00747">
    <property type="entry name" value="GLUTR"/>
    <property type="match status" value="1"/>
</dbReference>
<gene>
    <name evidence="10" type="ORF">MNBD_UNCLBAC01-863</name>
</gene>
<reference evidence="10" key="1">
    <citation type="submission" date="2018-06" db="EMBL/GenBank/DDBJ databases">
        <authorList>
            <person name="Zhirakovskaya E."/>
        </authorList>
    </citation>
    <scope>NUCLEOTIDE SEQUENCE</scope>
</reference>